<sequence length="94" mass="10240">MLSTRRSRRSGGGSCESPRWLRQPACANTWHGGWRPAVGGFIYTRFCADGTQVGAVRKKPDAPSPALAPLWIVYDGGLEAPVISDRSSRGLVRR</sequence>
<accession>A0ACB7SYJ3</accession>
<dbReference type="Proteomes" id="UP000821845">
    <property type="component" value="Chromosome 2"/>
</dbReference>
<keyword evidence="2" id="KW-1185">Reference proteome</keyword>
<reference evidence="1" key="1">
    <citation type="submission" date="2020-05" db="EMBL/GenBank/DDBJ databases">
        <title>Large-scale comparative analyses of tick genomes elucidate their genetic diversity and vector capacities.</title>
        <authorList>
            <person name="Jia N."/>
            <person name="Wang J."/>
            <person name="Shi W."/>
            <person name="Du L."/>
            <person name="Sun Y."/>
            <person name="Zhan W."/>
            <person name="Jiang J."/>
            <person name="Wang Q."/>
            <person name="Zhang B."/>
            <person name="Ji P."/>
            <person name="Sakyi L.B."/>
            <person name="Cui X."/>
            <person name="Yuan T."/>
            <person name="Jiang B."/>
            <person name="Yang W."/>
            <person name="Lam T.T.-Y."/>
            <person name="Chang Q."/>
            <person name="Ding S."/>
            <person name="Wang X."/>
            <person name="Zhu J."/>
            <person name="Ruan X."/>
            <person name="Zhao L."/>
            <person name="Wei J."/>
            <person name="Que T."/>
            <person name="Du C."/>
            <person name="Cheng J."/>
            <person name="Dai P."/>
            <person name="Han X."/>
            <person name="Huang E."/>
            <person name="Gao Y."/>
            <person name="Liu J."/>
            <person name="Shao H."/>
            <person name="Ye R."/>
            <person name="Li L."/>
            <person name="Wei W."/>
            <person name="Wang X."/>
            <person name="Wang C."/>
            <person name="Yang T."/>
            <person name="Huo Q."/>
            <person name="Li W."/>
            <person name="Guo W."/>
            <person name="Chen H."/>
            <person name="Zhou L."/>
            <person name="Ni X."/>
            <person name="Tian J."/>
            <person name="Zhou Y."/>
            <person name="Sheng Y."/>
            <person name="Liu T."/>
            <person name="Pan Y."/>
            <person name="Xia L."/>
            <person name="Li J."/>
            <person name="Zhao F."/>
            <person name="Cao W."/>
        </authorList>
    </citation>
    <scope>NUCLEOTIDE SEQUENCE</scope>
    <source>
        <strain evidence="1">Hyas-2018</strain>
    </source>
</reference>
<dbReference type="EMBL" id="CM023482">
    <property type="protein sequence ID" value="KAH6939788.1"/>
    <property type="molecule type" value="Genomic_DNA"/>
</dbReference>
<comment type="caution">
    <text evidence="1">The sequence shown here is derived from an EMBL/GenBank/DDBJ whole genome shotgun (WGS) entry which is preliminary data.</text>
</comment>
<name>A0ACB7SYJ3_HYAAI</name>
<proteinExistence type="predicted"/>
<organism evidence="1 2">
    <name type="scientific">Hyalomma asiaticum</name>
    <name type="common">Tick</name>
    <dbReference type="NCBI Taxonomy" id="266040"/>
    <lineage>
        <taxon>Eukaryota</taxon>
        <taxon>Metazoa</taxon>
        <taxon>Ecdysozoa</taxon>
        <taxon>Arthropoda</taxon>
        <taxon>Chelicerata</taxon>
        <taxon>Arachnida</taxon>
        <taxon>Acari</taxon>
        <taxon>Parasitiformes</taxon>
        <taxon>Ixodida</taxon>
        <taxon>Ixodoidea</taxon>
        <taxon>Ixodidae</taxon>
        <taxon>Hyalomminae</taxon>
        <taxon>Hyalomma</taxon>
    </lineage>
</organism>
<protein>
    <submittedName>
        <fullName evidence="1">Uncharacterized protein</fullName>
    </submittedName>
</protein>
<evidence type="ECO:0000313" key="1">
    <source>
        <dbReference type="EMBL" id="KAH6939788.1"/>
    </source>
</evidence>
<gene>
    <name evidence="1" type="ORF">HPB50_021610</name>
</gene>
<evidence type="ECO:0000313" key="2">
    <source>
        <dbReference type="Proteomes" id="UP000821845"/>
    </source>
</evidence>